<dbReference type="InterPro" id="IPR036928">
    <property type="entry name" value="AS_sf"/>
</dbReference>
<dbReference type="InterPro" id="IPR058329">
    <property type="entry name" value="Arp1_N"/>
</dbReference>
<dbReference type="Proteomes" id="UP000191342">
    <property type="component" value="Unassembled WGS sequence"/>
</dbReference>
<dbReference type="PANTHER" id="PTHR46310">
    <property type="entry name" value="AMIDASE 1"/>
    <property type="match status" value="1"/>
</dbReference>
<feature type="domain" description="Amidase" evidence="1">
    <location>
        <begin position="231"/>
        <end position="401"/>
    </location>
</feature>
<organism evidence="3 4">
    <name type="scientific">Penicillium flavigenum</name>
    <dbReference type="NCBI Taxonomy" id="254877"/>
    <lineage>
        <taxon>Eukaryota</taxon>
        <taxon>Fungi</taxon>
        <taxon>Dikarya</taxon>
        <taxon>Ascomycota</taxon>
        <taxon>Pezizomycotina</taxon>
        <taxon>Eurotiomycetes</taxon>
        <taxon>Eurotiomycetidae</taxon>
        <taxon>Eurotiales</taxon>
        <taxon>Aspergillaceae</taxon>
        <taxon>Penicillium</taxon>
    </lineage>
</organism>
<gene>
    <name evidence="3" type="ORF">PENFLA_c014G03047</name>
</gene>
<keyword evidence="4" id="KW-1185">Reference proteome</keyword>
<dbReference type="Pfam" id="PF01425">
    <property type="entry name" value="Amidase"/>
    <property type="match status" value="1"/>
</dbReference>
<dbReference type="AlphaFoldDB" id="A0A1V6T6Q4"/>
<dbReference type="OrthoDB" id="5423360at2759"/>
<comment type="caution">
    <text evidence="3">The sequence shown here is derived from an EMBL/GenBank/DDBJ whole genome shotgun (WGS) entry which is preliminary data.</text>
</comment>
<protein>
    <submittedName>
        <fullName evidence="3">Uncharacterized protein</fullName>
    </submittedName>
</protein>
<dbReference type="PANTHER" id="PTHR46310:SF7">
    <property type="entry name" value="AMIDASE 1"/>
    <property type="match status" value="1"/>
</dbReference>
<evidence type="ECO:0000313" key="4">
    <source>
        <dbReference type="Proteomes" id="UP000191342"/>
    </source>
</evidence>
<dbReference type="EMBL" id="MLQL01000014">
    <property type="protein sequence ID" value="OQE21589.1"/>
    <property type="molecule type" value="Genomic_DNA"/>
</dbReference>
<reference evidence="4" key="1">
    <citation type="journal article" date="2017" name="Nat. Microbiol.">
        <title>Global analysis of biosynthetic gene clusters reveals vast potential of secondary metabolite production in Penicillium species.</title>
        <authorList>
            <person name="Nielsen J.C."/>
            <person name="Grijseels S."/>
            <person name="Prigent S."/>
            <person name="Ji B."/>
            <person name="Dainat J."/>
            <person name="Nielsen K.F."/>
            <person name="Frisvad J.C."/>
            <person name="Workman M."/>
            <person name="Nielsen J."/>
        </authorList>
    </citation>
    <scope>NUCLEOTIDE SEQUENCE [LARGE SCALE GENOMIC DNA]</scope>
    <source>
        <strain evidence="4">IBT 14082</strain>
    </source>
</reference>
<feature type="domain" description="Scytalone dehydratase-like protein Arp1 N-terminal" evidence="2">
    <location>
        <begin position="69"/>
        <end position="187"/>
    </location>
</feature>
<evidence type="ECO:0000259" key="1">
    <source>
        <dbReference type="Pfam" id="PF01425"/>
    </source>
</evidence>
<dbReference type="InterPro" id="IPR023631">
    <property type="entry name" value="Amidase_dom"/>
</dbReference>
<proteinExistence type="predicted"/>
<dbReference type="STRING" id="254877.A0A1V6T6Q4"/>
<evidence type="ECO:0000313" key="3">
    <source>
        <dbReference type="EMBL" id="OQE21589.1"/>
    </source>
</evidence>
<sequence length="664" mass="72446">MVKLYRYCTRSLVASLTAGLALGMLITVNAQPYSHGRVTALNGIPYYVGDVAISQIMGVSSSTYDMLNLEDVDLFPLTVMSSNSSRFTGSQLNSIVSDYIGRDDVFNSAFLDVIYLTYSGEMTPSVEMQSTLPELHKKGNKLFLVSPEFKSGKDGSPVKAHVTSPLHIGPYFASAKTGKIFKAHRLYADDYDAFLTPAVSDEQGGYLPLPATSSLLGHSVAVPSRLYYTVTPEQPLAGLRMGVKDIYHIKGLRTSGGNRAYYSLYEPRNETGPAIQSLIEQGAVLVGKMGTVQFANGDSPTADWVDFHCPFNPRGDGYQYPSGSSTGPGAGMGAYDWLDIAIGSDTGGSMRGPAGAQGLFGNRPSVGAVDMDNVIPLCAGLDTAGVFARSAELWSRVVHAWYKDFDGSVRSFPKAIWYPESSFTAEAINNKDASAMIENFVVHLERFLSTNRTRVDLRASWNTTRPVGAPSNLEEMTHYVYGLLVSVYQWLNVGVPFYKDYAEQHGGRTPYVNPNPLLRWRIGQERGQAAFDEAWHNKTFFYDWWNAPGGFGGNNSDTCSDAVYVYPNSVGAVSYRDRYLSPPSPPFWGMSDSNIAVYAGTPDLIVPIGEVPFDSTKSGKTEYLPVTMSLGAARGCDLMLANMITEMEKQDILKPVATGPMLYP</sequence>
<dbReference type="Pfam" id="PF26053">
    <property type="entry name" value="DUF8016"/>
    <property type="match status" value="1"/>
</dbReference>
<evidence type="ECO:0000259" key="2">
    <source>
        <dbReference type="Pfam" id="PF26053"/>
    </source>
</evidence>
<dbReference type="Gene3D" id="3.90.1300.10">
    <property type="entry name" value="Amidase signature (AS) domain"/>
    <property type="match status" value="1"/>
</dbReference>
<dbReference type="SUPFAM" id="SSF75304">
    <property type="entry name" value="Amidase signature (AS) enzymes"/>
    <property type="match status" value="1"/>
</dbReference>
<name>A0A1V6T6Q4_9EURO</name>
<accession>A0A1V6T6Q4</accession>